<dbReference type="GO" id="GO:0004386">
    <property type="term" value="F:helicase activity"/>
    <property type="evidence" value="ECO:0007669"/>
    <property type="project" value="UniProtKB-KW"/>
</dbReference>
<proteinExistence type="predicted"/>
<dbReference type="PROSITE" id="PS51194">
    <property type="entry name" value="HELICASE_CTER"/>
    <property type="match status" value="1"/>
</dbReference>
<organism evidence="3 4">
    <name type="scientific">Zancudomyces culisetae</name>
    <name type="common">Gut fungus</name>
    <name type="synonym">Smittium culisetae</name>
    <dbReference type="NCBI Taxonomy" id="1213189"/>
    <lineage>
        <taxon>Eukaryota</taxon>
        <taxon>Fungi</taxon>
        <taxon>Fungi incertae sedis</taxon>
        <taxon>Zoopagomycota</taxon>
        <taxon>Kickxellomycotina</taxon>
        <taxon>Harpellomycetes</taxon>
        <taxon>Harpellales</taxon>
        <taxon>Legeriomycetaceae</taxon>
        <taxon>Zancudomyces</taxon>
    </lineage>
</organism>
<keyword evidence="3" id="KW-0347">Helicase</keyword>
<feature type="compositionally biased region" description="Low complexity" evidence="1">
    <location>
        <begin position="226"/>
        <end position="238"/>
    </location>
</feature>
<dbReference type="SMART" id="SM00490">
    <property type="entry name" value="HELICc"/>
    <property type="match status" value="1"/>
</dbReference>
<keyword evidence="3" id="KW-0378">Hydrolase</keyword>
<dbReference type="InterPro" id="IPR027417">
    <property type="entry name" value="P-loop_NTPase"/>
</dbReference>
<dbReference type="Gene3D" id="3.40.50.300">
    <property type="entry name" value="P-loop containing nucleotide triphosphate hydrolases"/>
    <property type="match status" value="1"/>
</dbReference>
<reference evidence="4" key="1">
    <citation type="submission" date="2017-01" db="EMBL/GenBank/DDBJ databases">
        <authorList>
            <person name="Wang Y."/>
            <person name="White M."/>
            <person name="Kvist S."/>
            <person name="Moncalvo J.-M."/>
        </authorList>
    </citation>
    <scope>NUCLEOTIDE SEQUENCE [LARGE SCALE GENOMIC DNA]</scope>
    <source>
        <strain evidence="4">COL-18-3</strain>
    </source>
</reference>
<evidence type="ECO:0000313" key="3">
    <source>
        <dbReference type="EMBL" id="OMH85809.1"/>
    </source>
</evidence>
<sequence>MNSDILQSFVIFESSEDKWSWLSKNIVKFIMGKFLHGDMLQTERDSTVHAFKTLKVPILVATDVASRGLDIKSVKTVINYEVARDVESHIHRVGRTGRAGEKGEAYTLFSVSEPGDVRFASKLTKHLNSVGLRHLVTSDLLQLAQKDPRFEDERSFSRYSMGHPKILAPLLEKSRLPTDKSGLGGKQMGASPTIFDKPRATLISNPVSTSTSTPTFSSSFIGFTKASSQAGGASGLSSIDLPNEKLSCNTPVKKKSRWG</sequence>
<evidence type="ECO:0000313" key="4">
    <source>
        <dbReference type="Proteomes" id="UP000188320"/>
    </source>
</evidence>
<feature type="region of interest" description="Disordered" evidence="1">
    <location>
        <begin position="226"/>
        <end position="259"/>
    </location>
</feature>
<dbReference type="EMBL" id="LSSK01000042">
    <property type="protein sequence ID" value="OMH85809.1"/>
    <property type="molecule type" value="Genomic_DNA"/>
</dbReference>
<comment type="caution">
    <text evidence="3">The sequence shown here is derived from an EMBL/GenBank/DDBJ whole genome shotgun (WGS) entry which is preliminary data.</text>
</comment>
<dbReference type="SUPFAM" id="SSF52540">
    <property type="entry name" value="P-loop containing nucleoside triphosphate hydrolases"/>
    <property type="match status" value="1"/>
</dbReference>
<keyword evidence="3" id="KW-0067">ATP-binding</keyword>
<dbReference type="CDD" id="cd18787">
    <property type="entry name" value="SF2_C_DEAD"/>
    <property type="match status" value="1"/>
</dbReference>
<keyword evidence="3" id="KW-0547">Nucleotide-binding</keyword>
<dbReference type="Proteomes" id="UP000188320">
    <property type="component" value="Unassembled WGS sequence"/>
</dbReference>
<dbReference type="Pfam" id="PF00271">
    <property type="entry name" value="Helicase_C"/>
    <property type="match status" value="1"/>
</dbReference>
<dbReference type="PANTHER" id="PTHR47958">
    <property type="entry name" value="ATP-DEPENDENT RNA HELICASE DBP3"/>
    <property type="match status" value="1"/>
</dbReference>
<gene>
    <name evidence="3" type="ORF">AX774_g617</name>
</gene>
<name>A0A1R1PXY8_ZANCU</name>
<protein>
    <submittedName>
        <fullName evidence="3">ATP-dependent RNA helicase DDX42</fullName>
    </submittedName>
</protein>
<feature type="domain" description="Helicase C-terminal" evidence="2">
    <location>
        <begin position="1"/>
        <end position="149"/>
    </location>
</feature>
<dbReference type="InterPro" id="IPR001650">
    <property type="entry name" value="Helicase_C-like"/>
</dbReference>
<evidence type="ECO:0000259" key="2">
    <source>
        <dbReference type="PROSITE" id="PS51194"/>
    </source>
</evidence>
<evidence type="ECO:0000256" key="1">
    <source>
        <dbReference type="SAM" id="MobiDB-lite"/>
    </source>
</evidence>
<keyword evidence="4" id="KW-1185">Reference proteome</keyword>
<accession>A0A1R1PXY8</accession>
<dbReference type="AlphaFoldDB" id="A0A1R1PXY8"/>
<dbReference type="OrthoDB" id="10265785at2759"/>